<comment type="caution">
    <text evidence="2">The sequence shown here is derived from an EMBL/GenBank/DDBJ whole genome shotgun (WGS) entry which is preliminary data.</text>
</comment>
<dbReference type="OrthoDB" id="2135762at2759"/>
<proteinExistence type="predicted"/>
<dbReference type="VEuPathDB" id="FungiDB:BTJ68_00298"/>
<feature type="compositionally biased region" description="Basic and acidic residues" evidence="1">
    <location>
        <begin position="191"/>
        <end position="211"/>
    </location>
</feature>
<reference evidence="2 3" key="1">
    <citation type="journal article" date="2018" name="BMC Genomics">
        <title>Genomic evidence for intraspecific hybridization in a clonal and extremely halotolerant yeast.</title>
        <authorList>
            <person name="Gostincar C."/>
            <person name="Stajich J.E."/>
            <person name="Zupancic J."/>
            <person name="Zalar P."/>
            <person name="Gunde-Cimerman N."/>
        </authorList>
    </citation>
    <scope>NUCLEOTIDE SEQUENCE [LARGE SCALE GENOMIC DNA]</scope>
    <source>
        <strain evidence="2 3">EXF-120</strain>
    </source>
</reference>
<dbReference type="GO" id="GO:0000070">
    <property type="term" value="P:mitotic sister chromatid segregation"/>
    <property type="evidence" value="ECO:0007669"/>
    <property type="project" value="InterPro"/>
</dbReference>
<dbReference type="AlphaFoldDB" id="A0A3M7J518"/>
<dbReference type="Pfam" id="PF08641">
    <property type="entry name" value="Mis14"/>
    <property type="match status" value="1"/>
</dbReference>
<feature type="region of interest" description="Disordered" evidence="1">
    <location>
        <begin position="177"/>
        <end position="211"/>
    </location>
</feature>
<dbReference type="PANTHER" id="PTHR31749">
    <property type="entry name" value="KINETOCHORE-ASSOCIATED PROTEIN NSL1 HOMOLOG"/>
    <property type="match status" value="1"/>
</dbReference>
<dbReference type="EMBL" id="QWIT01000058">
    <property type="protein sequence ID" value="RMZ32857.1"/>
    <property type="molecule type" value="Genomic_DNA"/>
</dbReference>
<dbReference type="Proteomes" id="UP000281677">
    <property type="component" value="Unassembled WGS sequence"/>
</dbReference>
<evidence type="ECO:0000313" key="3">
    <source>
        <dbReference type="Proteomes" id="UP000281677"/>
    </source>
</evidence>
<evidence type="ECO:0000256" key="1">
    <source>
        <dbReference type="SAM" id="MobiDB-lite"/>
    </source>
</evidence>
<evidence type="ECO:0000313" key="2">
    <source>
        <dbReference type="EMBL" id="RMZ32857.1"/>
    </source>
</evidence>
<gene>
    <name evidence="2" type="ORF">D0859_02993</name>
</gene>
<name>A0A3M7J518_HORWE</name>
<protein>
    <submittedName>
        <fullName evidence="2">Uncharacterized protein</fullName>
    </submittedName>
</protein>
<dbReference type="GO" id="GO:0000444">
    <property type="term" value="C:MIS12/MIND type complex"/>
    <property type="evidence" value="ECO:0007669"/>
    <property type="project" value="TreeGrafter"/>
</dbReference>
<dbReference type="PANTHER" id="PTHR31749:SF3">
    <property type="entry name" value="KINETOCHORE-ASSOCIATED PROTEIN NSL1 HOMOLOG"/>
    <property type="match status" value="1"/>
</dbReference>
<dbReference type="InterPro" id="IPR013950">
    <property type="entry name" value="Mis14/Nsl1"/>
</dbReference>
<accession>A0A3M7J518</accession>
<organism evidence="2 3">
    <name type="scientific">Hortaea werneckii</name>
    <name type="common">Black yeast</name>
    <name type="synonym">Cladosporium werneckii</name>
    <dbReference type="NCBI Taxonomy" id="91943"/>
    <lineage>
        <taxon>Eukaryota</taxon>
        <taxon>Fungi</taxon>
        <taxon>Dikarya</taxon>
        <taxon>Ascomycota</taxon>
        <taxon>Pezizomycotina</taxon>
        <taxon>Dothideomycetes</taxon>
        <taxon>Dothideomycetidae</taxon>
        <taxon>Mycosphaerellales</taxon>
        <taxon>Teratosphaeriaceae</taxon>
        <taxon>Hortaea</taxon>
    </lineage>
</organism>
<sequence length="264" mass="29971">MNIFESAFAPQGQRATEAAHRKIELQSPADLTYLIANVSRAAREKIDKHLPPDAAPEGEDAMRKRVEQLVEEVGMLRSWTSHVETNRSRQYIRNTFNAAKNSMSINGMDSREMDAELAKAQEGEGTVDLTKKPNHLDLTGIAEIEPFDTKLAQRIQNLSAQIEQRTLDLANLRRNAPGETSKRFQHSFAKQTEDNDTRLQKDEQTKLDEARNTHMEIEDMERLDEMQNAWTKGTEQLQELRTGLGSTVARMQKAEKAVGVLEER</sequence>